<name>A0A7R9HCE0_TIMPO</name>
<reference evidence="1" key="1">
    <citation type="submission" date="2020-11" db="EMBL/GenBank/DDBJ databases">
        <authorList>
            <person name="Tran Van P."/>
        </authorList>
    </citation>
    <scope>NUCLEOTIDE SEQUENCE</scope>
</reference>
<dbReference type="GO" id="GO:0005549">
    <property type="term" value="F:odorant binding"/>
    <property type="evidence" value="ECO:0007669"/>
    <property type="project" value="InterPro"/>
</dbReference>
<proteinExistence type="predicted"/>
<gene>
    <name evidence="1" type="ORF">TPSB3V08_LOCUS9512</name>
</gene>
<dbReference type="EMBL" id="OD007635">
    <property type="protein sequence ID" value="CAD7414186.1"/>
    <property type="molecule type" value="Genomic_DNA"/>
</dbReference>
<sequence length="142" mass="15270">MLCKNGPAGVWSLDLLKKFHAALPNCLVGCGMTKLGVLKNNEIDLESVENIIKIRGIAGGEDIIKNLQVCVEKVGVQTDECLFAKLVCPCLFEAPHSELEEVHPYCDMKNEQGNCLSKALLTHSSCHNMGGPPPIQSEAPAG</sequence>
<organism evidence="1">
    <name type="scientific">Timema poppense</name>
    <name type="common">Walking stick</name>
    <dbReference type="NCBI Taxonomy" id="170557"/>
    <lineage>
        <taxon>Eukaryota</taxon>
        <taxon>Metazoa</taxon>
        <taxon>Ecdysozoa</taxon>
        <taxon>Arthropoda</taxon>
        <taxon>Hexapoda</taxon>
        <taxon>Insecta</taxon>
        <taxon>Pterygota</taxon>
        <taxon>Neoptera</taxon>
        <taxon>Polyneoptera</taxon>
        <taxon>Phasmatodea</taxon>
        <taxon>Timematodea</taxon>
        <taxon>Timematoidea</taxon>
        <taxon>Timematidae</taxon>
        <taxon>Timema</taxon>
    </lineage>
</organism>
<protein>
    <submittedName>
        <fullName evidence="1">Uncharacterized protein</fullName>
    </submittedName>
</protein>
<dbReference type="InterPro" id="IPR036728">
    <property type="entry name" value="PBP_GOBP_sf"/>
</dbReference>
<dbReference type="AlphaFoldDB" id="A0A7R9HCE0"/>
<dbReference type="CDD" id="cd23992">
    <property type="entry name" value="PBP_GOBP"/>
    <property type="match status" value="1"/>
</dbReference>
<dbReference type="SUPFAM" id="SSF47565">
    <property type="entry name" value="Insect pheromone/odorant-binding proteins"/>
    <property type="match status" value="1"/>
</dbReference>
<accession>A0A7R9HCE0</accession>
<evidence type="ECO:0000313" key="1">
    <source>
        <dbReference type="EMBL" id="CAD7414186.1"/>
    </source>
</evidence>
<dbReference type="Gene3D" id="1.10.238.20">
    <property type="entry name" value="Pheromone/general odorant binding protein domain"/>
    <property type="match status" value="1"/>
</dbReference>